<keyword evidence="7 10" id="KW-0808">Transferase</keyword>
<reference evidence="10 11" key="1">
    <citation type="journal article" date="2017" name="Environ. Microbiol.">
        <title>Genomic and physiological analyses of 'Reinekea forsetii' reveal a versatile opportunistic lifestyle during spring algae blooms.</title>
        <authorList>
            <person name="Avci B."/>
            <person name="Hahnke R.L."/>
            <person name="Chafee M."/>
            <person name="Fischer T."/>
            <person name="Gruber-Vodicka H."/>
            <person name="Tegetmeyer H.E."/>
            <person name="Harder J."/>
            <person name="Fuchs B.M."/>
            <person name="Amann R.I."/>
            <person name="Teeling H."/>
        </authorList>
    </citation>
    <scope>NUCLEOTIDE SEQUENCE [LARGE SCALE GENOMIC DNA]</scope>
    <source>
        <strain evidence="10 11">Hel1_31_D35</strain>
    </source>
</reference>
<protein>
    <recommendedName>
        <fullName evidence="4">Nicotinate-nucleotide--dimethylbenzimidazole phosphoribosyltransferase</fullName>
        <ecNumber evidence="3">2.4.2.21</ecNumber>
    </recommendedName>
    <alternativeName>
        <fullName evidence="8">N(1)-alpha-phosphoribosyltransferase</fullName>
    </alternativeName>
</protein>
<comment type="pathway">
    <text evidence="1">Nucleoside biosynthesis; alpha-ribazole biosynthesis; alpha-ribazole from 5,6-dimethylbenzimidazole: step 1/2.</text>
</comment>
<keyword evidence="5" id="KW-0169">Cobalamin biosynthesis</keyword>
<dbReference type="Pfam" id="PF02277">
    <property type="entry name" value="DBI_PRT"/>
    <property type="match status" value="1"/>
</dbReference>
<dbReference type="SUPFAM" id="SSF52733">
    <property type="entry name" value="Nicotinate mononucleotide:5,6-dimethylbenzimidazole phosphoribosyltransferase (CobT)"/>
    <property type="match status" value="1"/>
</dbReference>
<dbReference type="CDD" id="cd02439">
    <property type="entry name" value="DMB-PRT_CobT"/>
    <property type="match status" value="1"/>
</dbReference>
<comment type="catalytic activity">
    <reaction evidence="9">
        <text>5,6-dimethylbenzimidazole + nicotinate beta-D-ribonucleotide = alpha-ribazole 5'-phosphate + nicotinate + H(+)</text>
        <dbReference type="Rhea" id="RHEA:11196"/>
        <dbReference type="ChEBI" id="CHEBI:15378"/>
        <dbReference type="ChEBI" id="CHEBI:15890"/>
        <dbReference type="ChEBI" id="CHEBI:32544"/>
        <dbReference type="ChEBI" id="CHEBI:57502"/>
        <dbReference type="ChEBI" id="CHEBI:57918"/>
        <dbReference type="EC" id="2.4.2.21"/>
    </reaction>
</comment>
<dbReference type="Gene3D" id="3.40.50.10210">
    <property type="match status" value="1"/>
</dbReference>
<dbReference type="AlphaFoldDB" id="A0A2K8KLC2"/>
<evidence type="ECO:0000256" key="1">
    <source>
        <dbReference type="ARBA" id="ARBA00005049"/>
    </source>
</evidence>
<name>A0A2K8KLC2_9GAMM</name>
<keyword evidence="11" id="KW-1185">Reference proteome</keyword>
<dbReference type="PANTHER" id="PTHR43463">
    <property type="entry name" value="NICOTINATE-NUCLEOTIDE--DIMETHYLBENZIMIDAZOLE PHOSPHORIBOSYLTRANSFERASE"/>
    <property type="match status" value="1"/>
</dbReference>
<evidence type="ECO:0000256" key="4">
    <source>
        <dbReference type="ARBA" id="ARBA00015486"/>
    </source>
</evidence>
<proteinExistence type="inferred from homology"/>
<organism evidence="10 11">
    <name type="scientific">Reinekea forsetii</name>
    <dbReference type="NCBI Taxonomy" id="1336806"/>
    <lineage>
        <taxon>Bacteria</taxon>
        <taxon>Pseudomonadati</taxon>
        <taxon>Pseudomonadota</taxon>
        <taxon>Gammaproteobacteria</taxon>
        <taxon>Oceanospirillales</taxon>
        <taxon>Saccharospirillaceae</taxon>
        <taxon>Reinekea</taxon>
    </lineage>
</organism>
<evidence type="ECO:0000256" key="2">
    <source>
        <dbReference type="ARBA" id="ARBA00007110"/>
    </source>
</evidence>
<evidence type="ECO:0000256" key="5">
    <source>
        <dbReference type="ARBA" id="ARBA00022573"/>
    </source>
</evidence>
<dbReference type="EC" id="2.4.2.21" evidence="3"/>
<accession>A0A2K8KLC2</accession>
<dbReference type="InterPro" id="IPR023195">
    <property type="entry name" value="Nict_dMeBzImd_PRibTrfase_N"/>
</dbReference>
<dbReference type="Gene3D" id="1.10.1610.10">
    <property type="match status" value="1"/>
</dbReference>
<evidence type="ECO:0000256" key="6">
    <source>
        <dbReference type="ARBA" id="ARBA00022676"/>
    </source>
</evidence>
<gene>
    <name evidence="10" type="ORF">REIFOR_00386</name>
</gene>
<evidence type="ECO:0000313" key="11">
    <source>
        <dbReference type="Proteomes" id="UP000229757"/>
    </source>
</evidence>
<dbReference type="OrthoDB" id="9781491at2"/>
<comment type="similarity">
    <text evidence="2">Belongs to the CobT family.</text>
</comment>
<evidence type="ECO:0000256" key="8">
    <source>
        <dbReference type="ARBA" id="ARBA00030686"/>
    </source>
</evidence>
<sequence>MPLSFTIVPVRSDAGDRLEAQIDALGLPPFSLGLLEGVVRKLASIQQTQDIELQQLRHLVFCADHGVYDRSHQSNISRLSSTDQVQRILTGRAPVAVACLQYQIELSVIDCGLNGAEIDPQPRLYSQKIAAGTRDISMLPAMTTAQMHQAVTLGSEHAALKMAEGARVLSFGALGQGNTTSAAALCVALLDLPPEVAVTNRSRLEPILFRDKVDVLTQALALHRQDLSDAWSTVRHLGGFEIAAIMGAMAMTAELGGMFLVDGFACSTALLALHRLYPQIIDYAQFSHQSSHIAQHAIMKHLGQRPLLSLNLALGEGTGSVLAWPLVLSAVNCLKA</sequence>
<evidence type="ECO:0000256" key="7">
    <source>
        <dbReference type="ARBA" id="ARBA00022679"/>
    </source>
</evidence>
<evidence type="ECO:0000313" key="10">
    <source>
        <dbReference type="EMBL" id="ATX75562.1"/>
    </source>
</evidence>
<dbReference type="GO" id="GO:0009236">
    <property type="term" value="P:cobalamin biosynthetic process"/>
    <property type="evidence" value="ECO:0007669"/>
    <property type="project" value="UniProtKB-KW"/>
</dbReference>
<dbReference type="InterPro" id="IPR003200">
    <property type="entry name" value="Nict_dMeBzImd_PRibTrfase"/>
</dbReference>
<keyword evidence="6 10" id="KW-0328">Glycosyltransferase</keyword>
<dbReference type="Proteomes" id="UP000229757">
    <property type="component" value="Chromosome"/>
</dbReference>
<evidence type="ECO:0000256" key="9">
    <source>
        <dbReference type="ARBA" id="ARBA00047340"/>
    </source>
</evidence>
<dbReference type="GO" id="GO:0008939">
    <property type="term" value="F:nicotinate-nucleotide-dimethylbenzimidazole phosphoribosyltransferase activity"/>
    <property type="evidence" value="ECO:0007669"/>
    <property type="project" value="UniProtKB-EC"/>
</dbReference>
<dbReference type="EMBL" id="CP011797">
    <property type="protein sequence ID" value="ATX75562.1"/>
    <property type="molecule type" value="Genomic_DNA"/>
</dbReference>
<dbReference type="KEGG" id="rfo:REIFOR_00386"/>
<dbReference type="InterPro" id="IPR036087">
    <property type="entry name" value="Nict_dMeBzImd_PRibTrfase_sf"/>
</dbReference>
<evidence type="ECO:0000256" key="3">
    <source>
        <dbReference type="ARBA" id="ARBA00011991"/>
    </source>
</evidence>
<dbReference type="UniPathway" id="UPA00061">
    <property type="reaction ID" value="UER00516"/>
</dbReference>
<dbReference type="PANTHER" id="PTHR43463:SF1">
    <property type="entry name" value="NICOTINATE-NUCLEOTIDE--DIMETHYLBENZIMIDAZOLE PHOSPHORIBOSYLTRANSFERASE"/>
    <property type="match status" value="1"/>
</dbReference>
<dbReference type="RefSeq" id="WP_100255958.1">
    <property type="nucleotide sequence ID" value="NZ_CP011797.1"/>
</dbReference>